<evidence type="ECO:0000256" key="4">
    <source>
        <dbReference type="ARBA" id="ARBA00022989"/>
    </source>
</evidence>
<sequence>MPIDDSRRVSMLIGVLFGLAGMGSAAAAVALPALGQDFGIGVGATAWTISLYALMFAVTTALYGRFSDLVGIRTPLLVGIGLMTGGALLAALAPTYGVLLFARLVQGAGAAAVPTLGVAILSGRYDGAVRGLALGRLAGTAAAVTSLGPLLGGVVEHAFGWRAVMAIPMLGALVIPFVWRALTTEGSGAQLDVLGAILVALTAAGLVLLIQSPSTGLVIALVGLLLLGLGTPLVALQVRRRPDGFLPRDVIRNPVVVRSALAAAAVPAAWFGLLIAVPAVLVGEAGWEPWQVGLLLLPSSVVAVLMPRLTGPMLTRIGAVRTLAIGAVASSLALFLAAWGAAVLSPVLLALVLILMTFAFGATQPALSASVGEAVHVHVRGVALGIATLVFMTGGSVGSAMVGGLGGVTGLPWALAILGVLPLLGMTALIKILKHSPEAVLAEADIELD</sequence>
<keyword evidence="3 6" id="KW-0812">Transmembrane</keyword>
<feature type="transmembrane region" description="Helical" evidence="6">
    <location>
        <begin position="289"/>
        <end position="306"/>
    </location>
</feature>
<dbReference type="PRINTS" id="PR01036">
    <property type="entry name" value="TCRTETB"/>
</dbReference>
<keyword evidence="9" id="KW-1185">Reference proteome</keyword>
<protein>
    <submittedName>
        <fullName evidence="8">MFS family permease</fullName>
    </submittedName>
</protein>
<evidence type="ECO:0000256" key="6">
    <source>
        <dbReference type="SAM" id="Phobius"/>
    </source>
</evidence>
<feature type="transmembrane region" description="Helical" evidence="6">
    <location>
        <begin position="381"/>
        <end position="405"/>
    </location>
</feature>
<dbReference type="PROSITE" id="PS50850">
    <property type="entry name" value="MFS"/>
    <property type="match status" value="1"/>
</dbReference>
<dbReference type="InterPro" id="IPR011701">
    <property type="entry name" value="MFS"/>
</dbReference>
<feature type="transmembrane region" description="Helical" evidence="6">
    <location>
        <begin position="40"/>
        <end position="64"/>
    </location>
</feature>
<feature type="transmembrane region" description="Helical" evidence="6">
    <location>
        <begin position="100"/>
        <end position="121"/>
    </location>
</feature>
<dbReference type="InterPro" id="IPR036259">
    <property type="entry name" value="MFS_trans_sf"/>
</dbReference>
<feature type="transmembrane region" description="Helical" evidence="6">
    <location>
        <begin position="259"/>
        <end position="283"/>
    </location>
</feature>
<organism evidence="8 9">
    <name type="scientific">Nocardioides marinisabuli</name>
    <dbReference type="NCBI Taxonomy" id="419476"/>
    <lineage>
        <taxon>Bacteria</taxon>
        <taxon>Bacillati</taxon>
        <taxon>Actinomycetota</taxon>
        <taxon>Actinomycetes</taxon>
        <taxon>Propionibacteriales</taxon>
        <taxon>Nocardioidaceae</taxon>
        <taxon>Nocardioides</taxon>
    </lineage>
</organism>
<accession>A0A7Y9JQ28</accession>
<feature type="transmembrane region" description="Helical" evidence="6">
    <location>
        <begin position="347"/>
        <end position="369"/>
    </location>
</feature>
<keyword evidence="4 6" id="KW-1133">Transmembrane helix</keyword>
<feature type="transmembrane region" description="Helical" evidence="6">
    <location>
        <begin position="12"/>
        <end position="34"/>
    </location>
</feature>
<dbReference type="Pfam" id="PF07690">
    <property type="entry name" value="MFS_1"/>
    <property type="match status" value="1"/>
</dbReference>
<dbReference type="EMBL" id="JACCBE010000001">
    <property type="protein sequence ID" value="NYD57622.1"/>
    <property type="molecule type" value="Genomic_DNA"/>
</dbReference>
<dbReference type="AlphaFoldDB" id="A0A7Y9JQ28"/>
<feature type="domain" description="Major facilitator superfamily (MFS) profile" evidence="7">
    <location>
        <begin position="9"/>
        <end position="437"/>
    </location>
</feature>
<comment type="caution">
    <text evidence="8">The sequence shown here is derived from an EMBL/GenBank/DDBJ whole genome shotgun (WGS) entry which is preliminary data.</text>
</comment>
<feature type="transmembrane region" description="Helical" evidence="6">
    <location>
        <begin position="159"/>
        <end position="179"/>
    </location>
</feature>
<feature type="transmembrane region" description="Helical" evidence="6">
    <location>
        <begin position="318"/>
        <end position="341"/>
    </location>
</feature>
<feature type="transmembrane region" description="Helical" evidence="6">
    <location>
        <begin position="216"/>
        <end position="238"/>
    </location>
</feature>
<feature type="transmembrane region" description="Helical" evidence="6">
    <location>
        <begin position="76"/>
        <end position="94"/>
    </location>
</feature>
<evidence type="ECO:0000256" key="1">
    <source>
        <dbReference type="ARBA" id="ARBA00004651"/>
    </source>
</evidence>
<evidence type="ECO:0000256" key="2">
    <source>
        <dbReference type="ARBA" id="ARBA00022448"/>
    </source>
</evidence>
<evidence type="ECO:0000313" key="9">
    <source>
        <dbReference type="Proteomes" id="UP000516957"/>
    </source>
</evidence>
<dbReference type="Proteomes" id="UP000516957">
    <property type="component" value="Unassembled WGS sequence"/>
</dbReference>
<keyword evidence="5 6" id="KW-0472">Membrane</keyword>
<gene>
    <name evidence="8" type="ORF">BKA08_001860</name>
</gene>
<dbReference type="RefSeq" id="WP_179615359.1">
    <property type="nucleotide sequence ID" value="NZ_CP059163.1"/>
</dbReference>
<evidence type="ECO:0000259" key="7">
    <source>
        <dbReference type="PROSITE" id="PS50850"/>
    </source>
</evidence>
<feature type="transmembrane region" description="Helical" evidence="6">
    <location>
        <begin position="411"/>
        <end position="430"/>
    </location>
</feature>
<keyword evidence="2" id="KW-0813">Transport</keyword>
<dbReference type="InterPro" id="IPR020846">
    <property type="entry name" value="MFS_dom"/>
</dbReference>
<dbReference type="GO" id="GO:0005886">
    <property type="term" value="C:plasma membrane"/>
    <property type="evidence" value="ECO:0007669"/>
    <property type="project" value="UniProtKB-SubCell"/>
</dbReference>
<feature type="transmembrane region" description="Helical" evidence="6">
    <location>
        <begin position="133"/>
        <end position="153"/>
    </location>
</feature>
<evidence type="ECO:0000256" key="5">
    <source>
        <dbReference type="ARBA" id="ARBA00023136"/>
    </source>
</evidence>
<proteinExistence type="predicted"/>
<reference evidence="8 9" key="1">
    <citation type="submission" date="2020-07" db="EMBL/GenBank/DDBJ databases">
        <title>Sequencing the genomes of 1000 actinobacteria strains.</title>
        <authorList>
            <person name="Klenk H.-P."/>
        </authorList>
    </citation>
    <scope>NUCLEOTIDE SEQUENCE [LARGE SCALE GENOMIC DNA]</scope>
    <source>
        <strain evidence="8 9">DSM 18965</strain>
    </source>
</reference>
<dbReference type="Gene3D" id="1.20.1250.20">
    <property type="entry name" value="MFS general substrate transporter like domains"/>
    <property type="match status" value="1"/>
</dbReference>
<dbReference type="Gene3D" id="1.20.1720.10">
    <property type="entry name" value="Multidrug resistance protein D"/>
    <property type="match status" value="1"/>
</dbReference>
<evidence type="ECO:0000313" key="8">
    <source>
        <dbReference type="EMBL" id="NYD57622.1"/>
    </source>
</evidence>
<feature type="transmembrane region" description="Helical" evidence="6">
    <location>
        <begin position="191"/>
        <end position="210"/>
    </location>
</feature>
<dbReference type="PANTHER" id="PTHR42718:SF9">
    <property type="entry name" value="MAJOR FACILITATOR SUPERFAMILY MULTIDRUG TRANSPORTER MFSC"/>
    <property type="match status" value="1"/>
</dbReference>
<evidence type="ECO:0000256" key="3">
    <source>
        <dbReference type="ARBA" id="ARBA00022692"/>
    </source>
</evidence>
<comment type="subcellular location">
    <subcellularLocation>
        <location evidence="1">Cell membrane</location>
        <topology evidence="1">Multi-pass membrane protein</topology>
    </subcellularLocation>
</comment>
<dbReference type="GO" id="GO:0022857">
    <property type="term" value="F:transmembrane transporter activity"/>
    <property type="evidence" value="ECO:0007669"/>
    <property type="project" value="InterPro"/>
</dbReference>
<dbReference type="PANTHER" id="PTHR42718">
    <property type="entry name" value="MAJOR FACILITATOR SUPERFAMILY MULTIDRUG TRANSPORTER MFSC"/>
    <property type="match status" value="1"/>
</dbReference>
<dbReference type="SUPFAM" id="SSF103473">
    <property type="entry name" value="MFS general substrate transporter"/>
    <property type="match status" value="1"/>
</dbReference>
<name>A0A7Y9JQ28_9ACTN</name>